<dbReference type="Pfam" id="PF22822">
    <property type="entry name" value="MrpR_N_CB"/>
    <property type="match status" value="1"/>
</dbReference>
<gene>
    <name evidence="4" type="primary">yopR</name>
    <name evidence="5" type="ORF">ADS79_14495</name>
    <name evidence="4" type="ORF">BRE01_63040</name>
</gene>
<evidence type="ECO:0000313" key="6">
    <source>
        <dbReference type="Proteomes" id="UP000036834"/>
    </source>
</evidence>
<evidence type="ECO:0000256" key="1">
    <source>
        <dbReference type="ARBA" id="ARBA00023172"/>
    </source>
</evidence>
<reference evidence="6" key="1">
    <citation type="submission" date="2015-07" db="EMBL/GenBank/DDBJ databases">
        <title>Genome sequencing project for genomic taxonomy and phylogenomics of Bacillus-like bacteria.</title>
        <authorList>
            <person name="Liu B."/>
            <person name="Wang J."/>
            <person name="Zhu Y."/>
            <person name="Liu G."/>
            <person name="Chen Q."/>
            <person name="Chen Z."/>
            <person name="Lan J."/>
            <person name="Che J."/>
            <person name="Ge C."/>
            <person name="Shi H."/>
            <person name="Pan Z."/>
            <person name="Liu X."/>
        </authorList>
    </citation>
    <scope>NUCLEOTIDE SEQUENCE [LARGE SCALE GENOMIC DNA]</scope>
    <source>
        <strain evidence="6">DSM 9887</strain>
    </source>
</reference>
<dbReference type="Proteomes" id="UP000319578">
    <property type="component" value="Unassembled WGS sequence"/>
</dbReference>
<sequence>MSNAYLNEIEIYNRKLKEEFISKYPEKTHNIYRRIFYYSATVEEMHDIDLYEFNLKQVGEILKSMNPSSLASVKSAVSIIKAYIDWAIHRRSNNINPLDVVDVEWEKQFVDRTKKLFFSKDEIDEIISKCLNAQDSVIIALLFEGAGGKEVSELRNLRFSDVNFDEKSVTLTNENGELRKISVSDQTLRLLKEAAMQTDYYKKNGNIAPTSRNTNHTSTLIETGYLIKPANTKNVHVEQVNTHVIYGRLSTISDEELLNIPNFTVKNIQRSGMIHMAKLIYDRDGKFEDREQFFEICEKFGVNKIMNNGYEVYNWFTMKEFINKETIDQLYGDSSLS</sequence>
<keyword evidence="1" id="KW-0233">DNA recombination</keyword>
<protein>
    <recommendedName>
        <fullName evidence="8">Tyr recombinase domain-containing protein</fullName>
    </recommendedName>
</protein>
<dbReference type="Gene3D" id="1.10.443.10">
    <property type="entry name" value="Intergrase catalytic core"/>
    <property type="match status" value="1"/>
</dbReference>
<evidence type="ECO:0000313" key="4">
    <source>
        <dbReference type="EMBL" id="GED72602.1"/>
    </source>
</evidence>
<dbReference type="Proteomes" id="UP000036834">
    <property type="component" value="Unassembled WGS sequence"/>
</dbReference>
<dbReference type="EMBL" id="BJON01000031">
    <property type="protein sequence ID" value="GED72602.1"/>
    <property type="molecule type" value="Genomic_DNA"/>
</dbReference>
<feature type="domain" description="MrpR C-terminal catalytic" evidence="3">
    <location>
        <begin position="120"/>
        <end position="333"/>
    </location>
</feature>
<evidence type="ECO:0000259" key="3">
    <source>
        <dbReference type="Pfam" id="PF22823"/>
    </source>
</evidence>
<dbReference type="OrthoDB" id="2086953at2"/>
<dbReference type="STRING" id="54915.ADS79_14495"/>
<name>A0A0K9YNE9_9BACL</name>
<dbReference type="GO" id="GO:0006310">
    <property type="term" value="P:DNA recombination"/>
    <property type="evidence" value="ECO:0007669"/>
    <property type="project" value="UniProtKB-KW"/>
</dbReference>
<dbReference type="GO" id="GO:0003677">
    <property type="term" value="F:DNA binding"/>
    <property type="evidence" value="ECO:0007669"/>
    <property type="project" value="InterPro"/>
</dbReference>
<evidence type="ECO:0000313" key="7">
    <source>
        <dbReference type="Proteomes" id="UP000319578"/>
    </source>
</evidence>
<reference evidence="4 7" key="3">
    <citation type="submission" date="2019-06" db="EMBL/GenBank/DDBJ databases">
        <title>Whole genome shotgun sequence of Brevibacillus reuszeri NBRC 15719.</title>
        <authorList>
            <person name="Hosoyama A."/>
            <person name="Uohara A."/>
            <person name="Ohji S."/>
            <person name="Ichikawa N."/>
        </authorList>
    </citation>
    <scope>NUCLEOTIDE SEQUENCE [LARGE SCALE GENOMIC DNA]</scope>
    <source>
        <strain evidence="4 7">NBRC 15719</strain>
    </source>
</reference>
<comment type="caution">
    <text evidence="5">The sequence shown here is derived from an EMBL/GenBank/DDBJ whole genome shotgun (WGS) entry which is preliminary data.</text>
</comment>
<dbReference type="EMBL" id="LGIQ01000009">
    <property type="protein sequence ID" value="KNB70177.1"/>
    <property type="molecule type" value="Genomic_DNA"/>
</dbReference>
<evidence type="ECO:0000313" key="5">
    <source>
        <dbReference type="EMBL" id="KNB70177.1"/>
    </source>
</evidence>
<reference evidence="5" key="2">
    <citation type="submission" date="2015-07" db="EMBL/GenBank/DDBJ databases">
        <title>MeaNS - Measles Nucleotide Surveillance Program.</title>
        <authorList>
            <person name="Tran T."/>
            <person name="Druce J."/>
        </authorList>
    </citation>
    <scope>NUCLEOTIDE SEQUENCE</scope>
    <source>
        <strain evidence="5">DSM 9887</strain>
    </source>
</reference>
<keyword evidence="7" id="KW-1185">Reference proteome</keyword>
<dbReference type="AlphaFoldDB" id="A0A0K9YNE9"/>
<evidence type="ECO:0008006" key="8">
    <source>
        <dbReference type="Google" id="ProtNLM"/>
    </source>
</evidence>
<dbReference type="InterPro" id="IPR055009">
    <property type="entry name" value="MrpR_N_CB"/>
</dbReference>
<dbReference type="RefSeq" id="WP_049739144.1">
    <property type="nucleotide sequence ID" value="NZ_BJON01000031.1"/>
</dbReference>
<dbReference type="GO" id="GO:0015074">
    <property type="term" value="P:DNA integration"/>
    <property type="evidence" value="ECO:0007669"/>
    <property type="project" value="InterPro"/>
</dbReference>
<dbReference type="InterPro" id="IPR013762">
    <property type="entry name" value="Integrase-like_cat_sf"/>
</dbReference>
<evidence type="ECO:0000259" key="2">
    <source>
        <dbReference type="Pfam" id="PF22822"/>
    </source>
</evidence>
<proteinExistence type="predicted"/>
<dbReference type="InterPro" id="IPR055008">
    <property type="entry name" value="MrpR_C_cat"/>
</dbReference>
<dbReference type="Pfam" id="PF22823">
    <property type="entry name" value="MrpR_C_cat"/>
    <property type="match status" value="1"/>
</dbReference>
<dbReference type="InterPro" id="IPR011010">
    <property type="entry name" value="DNA_brk_join_enz"/>
</dbReference>
<accession>A0A0K9YNE9</accession>
<organism evidence="5 6">
    <name type="scientific">Brevibacillus reuszeri</name>
    <dbReference type="NCBI Taxonomy" id="54915"/>
    <lineage>
        <taxon>Bacteria</taxon>
        <taxon>Bacillati</taxon>
        <taxon>Bacillota</taxon>
        <taxon>Bacilli</taxon>
        <taxon>Bacillales</taxon>
        <taxon>Paenibacillaceae</taxon>
        <taxon>Brevibacillus</taxon>
    </lineage>
</organism>
<dbReference type="SUPFAM" id="SSF56349">
    <property type="entry name" value="DNA breaking-rejoining enzymes"/>
    <property type="match status" value="1"/>
</dbReference>
<feature type="domain" description="MrpR N-terminal core-binding" evidence="2">
    <location>
        <begin position="11"/>
        <end position="88"/>
    </location>
</feature>
<dbReference type="PATRIC" id="fig|54915.3.peg.1882"/>